<keyword evidence="2" id="KW-1185">Reference proteome</keyword>
<protein>
    <submittedName>
        <fullName evidence="1">Uncharacterized protein</fullName>
    </submittedName>
</protein>
<comment type="caution">
    <text evidence="1">The sequence shown here is derived from an EMBL/GenBank/DDBJ whole genome shotgun (WGS) entry which is preliminary data.</text>
</comment>
<gene>
    <name evidence="1" type="ORF">PVK06_005405</name>
</gene>
<reference evidence="1 2" key="1">
    <citation type="submission" date="2023-03" db="EMBL/GenBank/DDBJ databases">
        <title>WGS of Gossypium arboreum.</title>
        <authorList>
            <person name="Yu D."/>
        </authorList>
    </citation>
    <scope>NUCLEOTIDE SEQUENCE [LARGE SCALE GENOMIC DNA]</scope>
    <source>
        <tissue evidence="1">Leaf</tissue>
    </source>
</reference>
<dbReference type="EMBL" id="JARKNE010000002">
    <property type="protein sequence ID" value="KAK5842981.1"/>
    <property type="molecule type" value="Genomic_DNA"/>
</dbReference>
<evidence type="ECO:0000313" key="2">
    <source>
        <dbReference type="Proteomes" id="UP001358586"/>
    </source>
</evidence>
<accession>A0ABR0QUI0</accession>
<proteinExistence type="predicted"/>
<name>A0ABR0QUI0_GOSAR</name>
<dbReference type="Proteomes" id="UP001358586">
    <property type="component" value="Chromosome 2"/>
</dbReference>
<organism evidence="1 2">
    <name type="scientific">Gossypium arboreum</name>
    <name type="common">Tree cotton</name>
    <name type="synonym">Gossypium nanking</name>
    <dbReference type="NCBI Taxonomy" id="29729"/>
    <lineage>
        <taxon>Eukaryota</taxon>
        <taxon>Viridiplantae</taxon>
        <taxon>Streptophyta</taxon>
        <taxon>Embryophyta</taxon>
        <taxon>Tracheophyta</taxon>
        <taxon>Spermatophyta</taxon>
        <taxon>Magnoliopsida</taxon>
        <taxon>eudicotyledons</taxon>
        <taxon>Gunneridae</taxon>
        <taxon>Pentapetalae</taxon>
        <taxon>rosids</taxon>
        <taxon>malvids</taxon>
        <taxon>Malvales</taxon>
        <taxon>Malvaceae</taxon>
        <taxon>Malvoideae</taxon>
        <taxon>Gossypium</taxon>
    </lineage>
</organism>
<evidence type="ECO:0000313" key="1">
    <source>
        <dbReference type="EMBL" id="KAK5842981.1"/>
    </source>
</evidence>
<sequence length="68" mass="7682">MAGPSPHIILLVTSNVVLDDNQIPPSRPHRQANTCTVDDMELLDMGSRPMNTPKNDEERIFLLLQHFT</sequence>